<dbReference type="AlphaFoldDB" id="A0A1M5ILQ2"/>
<dbReference type="EMBL" id="FQVE01000005">
    <property type="protein sequence ID" value="SHG29185.1"/>
    <property type="molecule type" value="Genomic_DNA"/>
</dbReference>
<evidence type="ECO:0008006" key="3">
    <source>
        <dbReference type="Google" id="ProtNLM"/>
    </source>
</evidence>
<accession>A0A1M5ILQ2</accession>
<dbReference type="Proteomes" id="UP000184108">
    <property type="component" value="Unassembled WGS sequence"/>
</dbReference>
<sequence length="390" mass="46219">MGIFIKKGLCKYNILSNFSDIIKKNTKFMMIYNVRQGQTLAEICEEIHLENPGYLMDFHNQNCPASERFQDNKIRGKRVFIPNPKQITELNQKIRDRNDSYYDFPDSGYFPFSYDLWAGTYNISQTTYFNGEMVSVHRKKISLDLERVNDSSYHFLLSEFDFRKNDKLSESTMSALATRCIEIIYPVRIRVNSQGQILNIELTKSPEQIYADLEAVKQYFTDDYTSDYIERVRKTIEYPKEISLKFESTLTNTFLFGSFYGAKLETWTHSQTYQDFYPWIFDANAVRFDLQNRLCPKERKDDEFIKILQKGRCSDYRSQEDLYLKNTLYNAAIPLDENSIDGEHVAEYIFKRENLALQRIEASFRNFIHEDIGEKVFLLEKTEDHNQFKQ</sequence>
<organism evidence="1 2">
    <name type="scientific">Chryseobacterium vrystaatense</name>
    <dbReference type="NCBI Taxonomy" id="307480"/>
    <lineage>
        <taxon>Bacteria</taxon>
        <taxon>Pseudomonadati</taxon>
        <taxon>Bacteroidota</taxon>
        <taxon>Flavobacteriia</taxon>
        <taxon>Flavobacteriales</taxon>
        <taxon>Weeksellaceae</taxon>
        <taxon>Chryseobacterium group</taxon>
        <taxon>Chryseobacterium</taxon>
    </lineage>
</organism>
<evidence type="ECO:0000313" key="1">
    <source>
        <dbReference type="EMBL" id="SHG29185.1"/>
    </source>
</evidence>
<name>A0A1M5ILQ2_9FLAO</name>
<reference evidence="2" key="1">
    <citation type="submission" date="2016-11" db="EMBL/GenBank/DDBJ databases">
        <authorList>
            <person name="Varghese N."/>
            <person name="Submissions S."/>
        </authorList>
    </citation>
    <scope>NUCLEOTIDE SEQUENCE [LARGE SCALE GENOMIC DNA]</scope>
    <source>
        <strain evidence="2">YR203</strain>
    </source>
</reference>
<gene>
    <name evidence="1" type="ORF">SAMN02787073_3914</name>
</gene>
<evidence type="ECO:0000313" key="2">
    <source>
        <dbReference type="Proteomes" id="UP000184108"/>
    </source>
</evidence>
<protein>
    <recommendedName>
        <fullName evidence="3">LysM domain-containing protein</fullName>
    </recommendedName>
</protein>
<proteinExistence type="predicted"/>